<dbReference type="GO" id="GO:0005886">
    <property type="term" value="C:plasma membrane"/>
    <property type="evidence" value="ECO:0007669"/>
    <property type="project" value="UniProtKB-SubCell"/>
</dbReference>
<keyword evidence="3 8" id="KW-1003">Cell membrane</keyword>
<dbReference type="NCBIfam" id="NF004750">
    <property type="entry name" value="PRK06080.1-2"/>
    <property type="match status" value="1"/>
</dbReference>
<evidence type="ECO:0000313" key="10">
    <source>
        <dbReference type="EMBL" id="QGY44694.1"/>
    </source>
</evidence>
<dbReference type="HAMAP" id="MF_01937">
    <property type="entry name" value="MenA_1"/>
    <property type="match status" value="1"/>
</dbReference>
<dbReference type="EMBL" id="CP046401">
    <property type="protein sequence ID" value="QGY44694.1"/>
    <property type="molecule type" value="Genomic_DNA"/>
</dbReference>
<dbReference type="NCBIfam" id="TIGR00751">
    <property type="entry name" value="menA"/>
    <property type="match status" value="1"/>
</dbReference>
<keyword evidence="4 8" id="KW-0808">Transferase</keyword>
<dbReference type="PIRSF" id="PIRSF005355">
    <property type="entry name" value="UBIAD1"/>
    <property type="match status" value="1"/>
</dbReference>
<dbReference type="KEGG" id="mcos:GM418_13765"/>
<gene>
    <name evidence="8" type="primary">menA</name>
    <name evidence="10" type="ORF">GM418_13765</name>
</gene>
<comment type="function">
    <text evidence="8">Conversion of 1,4-dihydroxy-2-naphthoate (DHNA) to demethylmenaquinone (DMK).</text>
</comment>
<evidence type="ECO:0000256" key="7">
    <source>
        <dbReference type="ARBA" id="ARBA00023136"/>
    </source>
</evidence>
<accession>A0A6I6K410</accession>
<feature type="transmembrane region" description="Helical" evidence="8">
    <location>
        <begin position="94"/>
        <end position="113"/>
    </location>
</feature>
<feature type="transmembrane region" description="Helical" evidence="8">
    <location>
        <begin position="38"/>
        <end position="58"/>
    </location>
</feature>
<feature type="transmembrane region" description="Helical" evidence="8">
    <location>
        <begin position="224"/>
        <end position="242"/>
    </location>
</feature>
<dbReference type="GO" id="GO:0046428">
    <property type="term" value="F:1,4-dihydroxy-2-naphthoate polyprenyltransferase activity"/>
    <property type="evidence" value="ECO:0007669"/>
    <property type="project" value="UniProtKB-UniRule"/>
</dbReference>
<evidence type="ECO:0000256" key="4">
    <source>
        <dbReference type="ARBA" id="ARBA00022679"/>
    </source>
</evidence>
<dbReference type="GO" id="GO:0009234">
    <property type="term" value="P:menaquinone biosynthetic process"/>
    <property type="evidence" value="ECO:0007669"/>
    <property type="project" value="UniProtKB-UniRule"/>
</dbReference>
<protein>
    <recommendedName>
        <fullName evidence="8 9">1,4-dihydroxy-2-naphthoate octaprenyltransferase</fullName>
        <shortName evidence="8">DHNA-octaprenyltransferase</shortName>
        <ecNumber evidence="8 9">2.5.1.74</ecNumber>
    </recommendedName>
</protein>
<proteinExistence type="inferred from homology"/>
<keyword evidence="2 8" id="KW-0474">Menaquinone biosynthesis</keyword>
<dbReference type="EC" id="2.5.1.74" evidence="8 9"/>
<evidence type="ECO:0000256" key="2">
    <source>
        <dbReference type="ARBA" id="ARBA00022428"/>
    </source>
</evidence>
<dbReference type="InterPro" id="IPR026046">
    <property type="entry name" value="UBIAD1"/>
</dbReference>
<organism evidence="10 11">
    <name type="scientific">Maribellus comscasis</name>
    <dbReference type="NCBI Taxonomy" id="2681766"/>
    <lineage>
        <taxon>Bacteria</taxon>
        <taxon>Pseudomonadati</taxon>
        <taxon>Bacteroidota</taxon>
        <taxon>Bacteroidia</taxon>
        <taxon>Marinilabiliales</taxon>
        <taxon>Prolixibacteraceae</taxon>
        <taxon>Maribellus</taxon>
    </lineage>
</organism>
<comment type="similarity">
    <text evidence="8">Belongs to the MenA family. Type 1 subfamily.</text>
</comment>
<keyword evidence="5 8" id="KW-0812">Transmembrane</keyword>
<feature type="transmembrane region" description="Helical" evidence="8">
    <location>
        <begin position="119"/>
        <end position="138"/>
    </location>
</feature>
<dbReference type="UniPathway" id="UPA00079">
    <property type="reaction ID" value="UER00168"/>
</dbReference>
<dbReference type="CDD" id="cd13962">
    <property type="entry name" value="PT_UbiA_UBIAD1"/>
    <property type="match status" value="1"/>
</dbReference>
<dbReference type="InterPro" id="IPR004657">
    <property type="entry name" value="MenA"/>
</dbReference>
<evidence type="ECO:0000313" key="11">
    <source>
        <dbReference type="Proteomes" id="UP000428260"/>
    </source>
</evidence>
<keyword evidence="7 8" id="KW-0472">Membrane</keyword>
<dbReference type="GO" id="GO:0042371">
    <property type="term" value="P:vitamin K biosynthetic process"/>
    <property type="evidence" value="ECO:0007669"/>
    <property type="project" value="TreeGrafter"/>
</dbReference>
<evidence type="ECO:0000256" key="9">
    <source>
        <dbReference type="NCBIfam" id="TIGR00751"/>
    </source>
</evidence>
<reference evidence="10 11" key="1">
    <citation type="submission" date="2019-11" db="EMBL/GenBank/DDBJ databases">
        <authorList>
            <person name="Zheng R.K."/>
            <person name="Sun C.M."/>
        </authorList>
    </citation>
    <scope>NUCLEOTIDE SEQUENCE [LARGE SCALE GENOMIC DNA]</scope>
    <source>
        <strain evidence="10 11">WC007</strain>
    </source>
</reference>
<dbReference type="AlphaFoldDB" id="A0A6I6K410"/>
<evidence type="ECO:0000256" key="1">
    <source>
        <dbReference type="ARBA" id="ARBA00004141"/>
    </source>
</evidence>
<dbReference type="Pfam" id="PF01040">
    <property type="entry name" value="UbiA"/>
    <property type="match status" value="1"/>
</dbReference>
<feature type="transmembrane region" description="Helical" evidence="8">
    <location>
        <begin position="150"/>
        <end position="171"/>
    </location>
</feature>
<sequence>MEKLKFWIEAFRLRTLPLALSSAILGSFLAYANGQFSPLVFGLAISTTIFLQILSNLANDFGDSQHGTDNANRVGPERSVQSGKISKKEMKRMIVVFIILSFISGGLLIFSGIKTANAGMMILFFVLGIASIVAAIKYTVGKNPYGYSGFGDIFVFVFFGLLGVCGTFFLHTNQFEPLLLLPAASIGFLSAGVLNLNNMRDIKNDTASGKRTLVVRIGSQNAKVYHALLIILSPVLSLIYVIKTWQSVYQLMFLLSIVPLGFHLYEVFKNHVPDKLNNQLKVLALTTFFFSVSYSLGVFLVK</sequence>
<dbReference type="InterPro" id="IPR044878">
    <property type="entry name" value="UbiA_sf"/>
</dbReference>
<comment type="catalytic activity">
    <reaction evidence="8">
        <text>an all-trans-polyprenyl diphosphate + 1,4-dihydroxy-2-naphthoate + H(+) = a 2-demethylmenaquinol + CO2 + diphosphate</text>
        <dbReference type="Rhea" id="RHEA:26478"/>
        <dbReference type="Rhea" id="RHEA-COMP:9563"/>
        <dbReference type="Rhea" id="RHEA-COMP:9564"/>
        <dbReference type="ChEBI" id="CHEBI:11173"/>
        <dbReference type="ChEBI" id="CHEBI:15378"/>
        <dbReference type="ChEBI" id="CHEBI:16526"/>
        <dbReference type="ChEBI" id="CHEBI:33019"/>
        <dbReference type="ChEBI" id="CHEBI:55437"/>
        <dbReference type="ChEBI" id="CHEBI:58914"/>
        <dbReference type="EC" id="2.5.1.74"/>
    </reaction>
</comment>
<feature type="transmembrane region" description="Helical" evidence="8">
    <location>
        <begin position="280"/>
        <end position="301"/>
    </location>
</feature>
<evidence type="ECO:0000256" key="6">
    <source>
        <dbReference type="ARBA" id="ARBA00022989"/>
    </source>
</evidence>
<keyword evidence="11" id="KW-1185">Reference proteome</keyword>
<feature type="transmembrane region" description="Helical" evidence="8">
    <location>
        <begin position="248"/>
        <end position="268"/>
    </location>
</feature>
<dbReference type="RefSeq" id="WP_158867248.1">
    <property type="nucleotide sequence ID" value="NZ_CP046401.1"/>
</dbReference>
<dbReference type="Gene3D" id="1.10.357.140">
    <property type="entry name" value="UbiA prenyltransferase"/>
    <property type="match status" value="1"/>
</dbReference>
<dbReference type="Proteomes" id="UP000428260">
    <property type="component" value="Chromosome"/>
</dbReference>
<evidence type="ECO:0000256" key="3">
    <source>
        <dbReference type="ARBA" id="ARBA00022475"/>
    </source>
</evidence>
<comment type="subcellular location">
    <subcellularLocation>
        <location evidence="8">Cell membrane</location>
        <topology evidence="8">Multi-pass membrane protein</topology>
    </subcellularLocation>
    <subcellularLocation>
        <location evidence="1">Membrane</location>
        <topology evidence="1">Multi-pass membrane protein</topology>
    </subcellularLocation>
</comment>
<dbReference type="PANTHER" id="PTHR13929">
    <property type="entry name" value="1,4-DIHYDROXY-2-NAPHTHOATE OCTAPRENYLTRANSFERASE"/>
    <property type="match status" value="1"/>
</dbReference>
<feature type="transmembrane region" description="Helical" evidence="8">
    <location>
        <begin position="12"/>
        <end position="32"/>
    </location>
</feature>
<comment type="pathway">
    <text evidence="8">Quinol/quinone metabolism; menaquinone biosynthesis; menaquinol from 1,4-dihydroxy-2-naphthoate: step 1/2.</text>
</comment>
<dbReference type="InterPro" id="IPR000537">
    <property type="entry name" value="UbiA_prenyltransferase"/>
</dbReference>
<evidence type="ECO:0000256" key="5">
    <source>
        <dbReference type="ARBA" id="ARBA00022692"/>
    </source>
</evidence>
<feature type="transmembrane region" description="Helical" evidence="8">
    <location>
        <begin position="177"/>
        <end position="196"/>
    </location>
</feature>
<dbReference type="PANTHER" id="PTHR13929:SF0">
    <property type="entry name" value="UBIA PRENYLTRANSFERASE DOMAIN-CONTAINING PROTEIN 1"/>
    <property type="match status" value="1"/>
</dbReference>
<name>A0A6I6K410_9BACT</name>
<keyword evidence="6 8" id="KW-1133">Transmembrane helix</keyword>
<evidence type="ECO:0000256" key="8">
    <source>
        <dbReference type="HAMAP-Rule" id="MF_01937"/>
    </source>
</evidence>